<keyword evidence="4 9" id="KW-0156">Chromatin regulator</keyword>
<evidence type="ECO:0000256" key="8">
    <source>
        <dbReference type="ARBA" id="ARBA00023242"/>
    </source>
</evidence>
<evidence type="ECO:0000313" key="11">
    <source>
        <dbReference type="EMBL" id="KAF2859064.1"/>
    </source>
</evidence>
<keyword evidence="9" id="KW-0234">DNA repair</keyword>
<dbReference type="AlphaFoldDB" id="A0A6A7BV28"/>
<dbReference type="OrthoDB" id="440324at2759"/>
<evidence type="ECO:0000256" key="1">
    <source>
        <dbReference type="ARBA" id="ARBA00004123"/>
    </source>
</evidence>
<dbReference type="InterPro" id="IPR015418">
    <property type="entry name" value="Eaf6"/>
</dbReference>
<keyword evidence="9" id="KW-0227">DNA damage</keyword>
<dbReference type="GO" id="GO:0035267">
    <property type="term" value="C:NuA4 histone acetyltransferase complex"/>
    <property type="evidence" value="ECO:0007669"/>
    <property type="project" value="UniProtKB-UniRule"/>
</dbReference>
<evidence type="ECO:0000256" key="6">
    <source>
        <dbReference type="ARBA" id="ARBA00023054"/>
    </source>
</evidence>
<evidence type="ECO:0000256" key="5">
    <source>
        <dbReference type="ARBA" id="ARBA00023015"/>
    </source>
</evidence>
<dbReference type="Pfam" id="PF09340">
    <property type="entry name" value="NuA4"/>
    <property type="match status" value="1"/>
</dbReference>
<evidence type="ECO:0000256" key="9">
    <source>
        <dbReference type="RuleBase" id="RU368022"/>
    </source>
</evidence>
<protein>
    <recommendedName>
        <fullName evidence="3 9">Chromatin modification-related protein EAF6</fullName>
    </recommendedName>
</protein>
<name>A0A6A7BV28_9PEZI</name>
<dbReference type="Proteomes" id="UP000799421">
    <property type="component" value="Unassembled WGS sequence"/>
</dbReference>
<comment type="similarity">
    <text evidence="2 9">Belongs to the EAF6 family.</text>
</comment>
<keyword evidence="5 9" id="KW-0805">Transcription regulation</keyword>
<keyword evidence="6" id="KW-0175">Coiled coil</keyword>
<feature type="region of interest" description="Disordered" evidence="10">
    <location>
        <begin position="1"/>
        <end position="30"/>
    </location>
</feature>
<proteinExistence type="inferred from homology"/>
<evidence type="ECO:0000256" key="3">
    <source>
        <dbReference type="ARBA" id="ARBA00018504"/>
    </source>
</evidence>
<dbReference type="GO" id="GO:0006281">
    <property type="term" value="P:DNA repair"/>
    <property type="evidence" value="ECO:0007669"/>
    <property type="project" value="UniProtKB-UniRule"/>
</dbReference>
<feature type="compositionally biased region" description="Low complexity" evidence="10">
    <location>
        <begin position="1"/>
        <end position="24"/>
    </location>
</feature>
<keyword evidence="7 9" id="KW-0804">Transcription</keyword>
<reference evidence="11" key="1">
    <citation type="journal article" date="2020" name="Stud. Mycol.">
        <title>101 Dothideomycetes genomes: a test case for predicting lifestyles and emergence of pathogens.</title>
        <authorList>
            <person name="Haridas S."/>
            <person name="Albert R."/>
            <person name="Binder M."/>
            <person name="Bloem J."/>
            <person name="Labutti K."/>
            <person name="Salamov A."/>
            <person name="Andreopoulos B."/>
            <person name="Baker S."/>
            <person name="Barry K."/>
            <person name="Bills G."/>
            <person name="Bluhm B."/>
            <person name="Cannon C."/>
            <person name="Castanera R."/>
            <person name="Culley D."/>
            <person name="Daum C."/>
            <person name="Ezra D."/>
            <person name="Gonzalez J."/>
            <person name="Henrissat B."/>
            <person name="Kuo A."/>
            <person name="Liang C."/>
            <person name="Lipzen A."/>
            <person name="Lutzoni F."/>
            <person name="Magnuson J."/>
            <person name="Mondo S."/>
            <person name="Nolan M."/>
            <person name="Ohm R."/>
            <person name="Pangilinan J."/>
            <person name="Park H.-J."/>
            <person name="Ramirez L."/>
            <person name="Alfaro M."/>
            <person name="Sun H."/>
            <person name="Tritt A."/>
            <person name="Yoshinaga Y."/>
            <person name="Zwiers L.-H."/>
            <person name="Turgeon B."/>
            <person name="Goodwin S."/>
            <person name="Spatafora J."/>
            <person name="Crous P."/>
            <person name="Grigoriev I."/>
        </authorList>
    </citation>
    <scope>NUCLEOTIDE SEQUENCE</scope>
    <source>
        <strain evidence="11">CBS 480.64</strain>
    </source>
</reference>
<keyword evidence="8 9" id="KW-0539">Nucleus</keyword>
<dbReference type="GO" id="GO:0006325">
    <property type="term" value="P:chromatin organization"/>
    <property type="evidence" value="ECO:0007669"/>
    <property type="project" value="UniProtKB-KW"/>
</dbReference>
<gene>
    <name evidence="11" type="ORF">K470DRAFT_259235</name>
</gene>
<organism evidence="11 12">
    <name type="scientific">Piedraia hortae CBS 480.64</name>
    <dbReference type="NCBI Taxonomy" id="1314780"/>
    <lineage>
        <taxon>Eukaryota</taxon>
        <taxon>Fungi</taxon>
        <taxon>Dikarya</taxon>
        <taxon>Ascomycota</taxon>
        <taxon>Pezizomycotina</taxon>
        <taxon>Dothideomycetes</taxon>
        <taxon>Dothideomycetidae</taxon>
        <taxon>Capnodiales</taxon>
        <taxon>Piedraiaceae</taxon>
        <taxon>Piedraia</taxon>
    </lineage>
</organism>
<evidence type="ECO:0000256" key="7">
    <source>
        <dbReference type="ARBA" id="ARBA00023163"/>
    </source>
</evidence>
<accession>A0A6A7BV28</accession>
<comment type="function">
    <text evidence="9">Component of the NuA4 histone acetyltransferase complex which is involved in transcriptional activation of selected genes principally by acetylation of nucleosomal histone H4 and H2A. The NuA4 complex is also involved in DNA repair.</text>
</comment>
<dbReference type="PANTHER" id="PTHR13476">
    <property type="entry name" value="CHROMATIN MODIFICATION-RELATED PROTEIN MEAF6"/>
    <property type="match status" value="1"/>
</dbReference>
<dbReference type="EMBL" id="MU005998">
    <property type="protein sequence ID" value="KAF2859064.1"/>
    <property type="molecule type" value="Genomic_DNA"/>
</dbReference>
<evidence type="ECO:0000256" key="4">
    <source>
        <dbReference type="ARBA" id="ARBA00022853"/>
    </source>
</evidence>
<feature type="compositionally biased region" description="Polar residues" evidence="10">
    <location>
        <begin position="141"/>
        <end position="150"/>
    </location>
</feature>
<feature type="region of interest" description="Disordered" evidence="10">
    <location>
        <begin position="141"/>
        <end position="166"/>
    </location>
</feature>
<evidence type="ECO:0000256" key="2">
    <source>
        <dbReference type="ARBA" id="ARBA00010916"/>
    </source>
</evidence>
<sequence>MSTAQPPSAPATAPAQGATASAPGEQPGRPYYETLRAQLRTTLAEKRKIDEELVTIEEALYKAEGQYLEDTALSGNILKGFDNWVKGVQINGRLDASERERRKSRGVTDDLRLFSKSSVGWGDDQLLPLATFAQDNLNLGKQVKTPTTGEDASAGGKRGKVTFARE</sequence>
<comment type="subcellular location">
    <subcellularLocation>
        <location evidence="1 9">Nucleus</location>
    </subcellularLocation>
</comment>
<evidence type="ECO:0000313" key="12">
    <source>
        <dbReference type="Proteomes" id="UP000799421"/>
    </source>
</evidence>
<comment type="subunit">
    <text evidence="9">Component of the NuA4 histone acetyltransferase complex.</text>
</comment>
<dbReference type="GO" id="GO:0005634">
    <property type="term" value="C:nucleus"/>
    <property type="evidence" value="ECO:0007669"/>
    <property type="project" value="UniProtKB-SubCell"/>
</dbReference>
<keyword evidence="12" id="KW-1185">Reference proteome</keyword>
<evidence type="ECO:0000256" key="10">
    <source>
        <dbReference type="SAM" id="MobiDB-lite"/>
    </source>
</evidence>